<keyword evidence="1" id="KW-1185">Reference proteome</keyword>
<dbReference type="RefSeq" id="XP_033816129.1">
    <property type="nucleotide sequence ID" value="XM_033960238.1"/>
</dbReference>
<evidence type="ECO:0000313" key="2">
    <source>
        <dbReference type="RefSeq" id="XP_033816128.1"/>
    </source>
</evidence>
<protein>
    <submittedName>
        <fullName evidence="2 3">Sperm acrosome-associated protein 9 isoform X1</fullName>
    </submittedName>
</protein>
<gene>
    <name evidence="2 3" type="primary">SPACA9</name>
</gene>
<dbReference type="Pfam" id="PF15120">
    <property type="entry name" value="SPACA9"/>
    <property type="match status" value="1"/>
</dbReference>
<dbReference type="KEGG" id="gsh:117367574"/>
<reference evidence="2 3" key="1">
    <citation type="submission" date="2025-04" db="UniProtKB">
        <authorList>
            <consortium name="RefSeq"/>
        </authorList>
    </citation>
    <scope>IDENTIFICATION</scope>
</reference>
<proteinExistence type="predicted"/>
<dbReference type="GO" id="GO:0097546">
    <property type="term" value="C:ciliary base"/>
    <property type="evidence" value="ECO:0007669"/>
    <property type="project" value="TreeGrafter"/>
</dbReference>
<sequence length="232" mass="26306">MGEAPPQTMKTLEDQCKIFKQQQFIFIRALDNARENAHDKINSVKNINQVQHYLENNCYNLTDKRILTMFLDTCSDLNKFCTRLECKHPEIGKQGGPISKCKTLLTPTTDLTTVRAKYPHDVVNRLSCDEAKRYYGGIVSVIPIAMDFIKDGAAQIQKPRHKFLVKTMKCKMPGVKQNGARGSQLPTHSVGVQTLISMKTTAPNSLNRKTREVMTGLLNPPWKHAGPYNKWM</sequence>
<accession>A0A6P8SCV4</accession>
<dbReference type="PANTHER" id="PTHR32455:SF1">
    <property type="entry name" value="SPERM ACROSOME-ASSOCIATED PROTEIN 9"/>
    <property type="match status" value="1"/>
</dbReference>
<dbReference type="GeneID" id="117367574"/>
<dbReference type="InterPro" id="IPR027818">
    <property type="entry name" value="SPACA9"/>
</dbReference>
<organism evidence="1 3">
    <name type="scientific">Geotrypetes seraphini</name>
    <name type="common">Gaboon caecilian</name>
    <name type="synonym">Caecilia seraphini</name>
    <dbReference type="NCBI Taxonomy" id="260995"/>
    <lineage>
        <taxon>Eukaryota</taxon>
        <taxon>Metazoa</taxon>
        <taxon>Chordata</taxon>
        <taxon>Craniata</taxon>
        <taxon>Vertebrata</taxon>
        <taxon>Euteleostomi</taxon>
        <taxon>Amphibia</taxon>
        <taxon>Gymnophiona</taxon>
        <taxon>Geotrypetes</taxon>
    </lineage>
</organism>
<dbReference type="CTD" id="11092"/>
<dbReference type="RefSeq" id="XP_033816128.1">
    <property type="nucleotide sequence ID" value="XM_033960237.1"/>
</dbReference>
<dbReference type="Proteomes" id="UP000515159">
    <property type="component" value="Chromosome 10"/>
</dbReference>
<evidence type="ECO:0000313" key="3">
    <source>
        <dbReference type="RefSeq" id="XP_033816129.1"/>
    </source>
</evidence>
<dbReference type="GO" id="GO:0036126">
    <property type="term" value="C:sperm flagellum"/>
    <property type="evidence" value="ECO:0007669"/>
    <property type="project" value="TreeGrafter"/>
</dbReference>
<evidence type="ECO:0000313" key="1">
    <source>
        <dbReference type="Proteomes" id="UP000515159"/>
    </source>
</evidence>
<dbReference type="OrthoDB" id="9999829at2759"/>
<dbReference type="AlphaFoldDB" id="A0A6P8SCV4"/>
<name>A0A6P8SCV4_GEOSA</name>
<dbReference type="PANTHER" id="PTHR32455">
    <property type="entry name" value="SPERM ACROSOME-ASSOCIATED PROTEIN 9"/>
    <property type="match status" value="1"/>
</dbReference>
<dbReference type="GO" id="GO:0001669">
    <property type="term" value="C:acrosomal vesicle"/>
    <property type="evidence" value="ECO:0007669"/>
    <property type="project" value="TreeGrafter"/>
</dbReference>